<protein>
    <submittedName>
        <fullName evidence="1">Uncharacterized protein</fullName>
    </submittedName>
</protein>
<organism evidence="1 2">
    <name type="scientific">Schistosoma haematobium</name>
    <name type="common">Blood fluke</name>
    <dbReference type="NCBI Taxonomy" id="6185"/>
    <lineage>
        <taxon>Eukaryota</taxon>
        <taxon>Metazoa</taxon>
        <taxon>Spiralia</taxon>
        <taxon>Lophotrochozoa</taxon>
        <taxon>Platyhelminthes</taxon>
        <taxon>Trematoda</taxon>
        <taxon>Digenea</taxon>
        <taxon>Strigeidida</taxon>
        <taxon>Schistosomatoidea</taxon>
        <taxon>Schistosomatidae</taxon>
        <taxon>Schistosoma</taxon>
    </lineage>
</organism>
<dbReference type="KEGG" id="shx:MS3_00009452"/>
<dbReference type="RefSeq" id="XP_051073967.1">
    <property type="nucleotide sequence ID" value="XM_051217829.1"/>
</dbReference>
<reference evidence="1" key="1">
    <citation type="journal article" date="2012" name="Nat. Genet.">
        <title>Whole-genome sequence of Schistosoma haematobium.</title>
        <authorList>
            <person name="Young N.D."/>
            <person name="Jex A.R."/>
            <person name="Li B."/>
            <person name="Liu S."/>
            <person name="Yang L."/>
            <person name="Xiong Z."/>
            <person name="Li Y."/>
            <person name="Cantacessi C."/>
            <person name="Hall R.S."/>
            <person name="Xu X."/>
            <person name="Chen F."/>
            <person name="Wu X."/>
            <person name="Zerlotini A."/>
            <person name="Oliveira G."/>
            <person name="Hofmann A."/>
            <person name="Zhang G."/>
            <person name="Fang X."/>
            <person name="Kang Y."/>
            <person name="Campbell B.E."/>
            <person name="Loukas A."/>
            <person name="Ranganathan S."/>
            <person name="Rollinson D."/>
            <person name="Rinaldi G."/>
            <person name="Brindley P.J."/>
            <person name="Yang H."/>
            <person name="Wang J."/>
            <person name="Wang J."/>
            <person name="Gasser R.B."/>
        </authorList>
    </citation>
    <scope>NUCLEOTIDE SEQUENCE</scope>
</reference>
<dbReference type="CTD" id="75577973"/>
<dbReference type="Proteomes" id="UP000471633">
    <property type="component" value="Unassembled WGS sequence"/>
</dbReference>
<sequence>MFMENMEVGKYIMANRSGIKLKFQSPRRILSMESILAILMMTYKQVNTIKQCYRTSHFGYYSNSIVEFMSRLMLDLYGKPGSTGRSFRPIVGLIVIKFDK</sequence>
<evidence type="ECO:0000313" key="1">
    <source>
        <dbReference type="EMBL" id="KAH9594940.1"/>
    </source>
</evidence>
<reference evidence="1" key="4">
    <citation type="journal article" date="2022" name="PLoS Pathog.">
        <title>Chromosome-level genome of Schistosoma haematobium underpins genome-wide explorations of molecular variation.</title>
        <authorList>
            <person name="Stroehlein A.J."/>
            <person name="Korhonen P.K."/>
            <person name="Lee V.V."/>
            <person name="Ralph S.A."/>
            <person name="Mentink-Kane M."/>
            <person name="You H."/>
            <person name="McManus D.P."/>
            <person name="Tchuente L.T."/>
            <person name="Stothard J.R."/>
            <person name="Kaur P."/>
            <person name="Dudchenko O."/>
            <person name="Aiden E.L."/>
            <person name="Yang B."/>
            <person name="Yang H."/>
            <person name="Emery A.M."/>
            <person name="Webster B.L."/>
            <person name="Brindley P.J."/>
            <person name="Rollinson D."/>
            <person name="Chang B.C.H."/>
            <person name="Gasser R.B."/>
            <person name="Young N.D."/>
        </authorList>
    </citation>
    <scope>NUCLEOTIDE SEQUENCE</scope>
</reference>
<evidence type="ECO:0000313" key="2">
    <source>
        <dbReference type="Proteomes" id="UP000471633"/>
    </source>
</evidence>
<dbReference type="AlphaFoldDB" id="A0A922LVW3"/>
<accession>A0A922LVW3</accession>
<gene>
    <name evidence="1" type="ORF">MS3_00009452</name>
</gene>
<proteinExistence type="predicted"/>
<dbReference type="GeneID" id="75577973"/>
<comment type="caution">
    <text evidence="1">The sequence shown here is derived from an EMBL/GenBank/DDBJ whole genome shotgun (WGS) entry which is preliminary data.</text>
</comment>
<dbReference type="EMBL" id="AMPZ03000001">
    <property type="protein sequence ID" value="KAH9594940.1"/>
    <property type="molecule type" value="Genomic_DNA"/>
</dbReference>
<reference evidence="1" key="3">
    <citation type="submission" date="2021-06" db="EMBL/GenBank/DDBJ databases">
        <title>Chromosome-level genome assembly for S. haematobium.</title>
        <authorList>
            <person name="Stroehlein A.J."/>
        </authorList>
    </citation>
    <scope>NUCLEOTIDE SEQUENCE</scope>
</reference>
<reference evidence="1" key="2">
    <citation type="journal article" date="2019" name="Gigascience">
        <title>High-quality Schistosoma haematobium genome achieved by single-molecule and long-range sequencing.</title>
        <authorList>
            <person name="Stroehlein A.J."/>
            <person name="Korhonen P.K."/>
            <person name="Chong T.M."/>
            <person name="Lim Y.L."/>
            <person name="Chan K.G."/>
            <person name="Webster B."/>
            <person name="Rollinson D."/>
            <person name="Brindley P.J."/>
            <person name="Gasser R.B."/>
            <person name="Young N.D."/>
        </authorList>
    </citation>
    <scope>NUCLEOTIDE SEQUENCE</scope>
</reference>
<name>A0A922LVW3_SCHHA</name>
<keyword evidence="2" id="KW-1185">Reference proteome</keyword>